<reference evidence="9" key="1">
    <citation type="submission" date="2022-12" db="EMBL/GenBank/DDBJ databases">
        <title>Clostridium sp. nov., isolated from industrial wastewater.</title>
        <authorList>
            <person name="Jiayan W."/>
        </authorList>
    </citation>
    <scope>NUCLEOTIDE SEQUENCE</scope>
    <source>
        <strain evidence="9">ZC22-4</strain>
    </source>
</reference>
<dbReference type="EC" id="1.1.2.4" evidence="7"/>
<dbReference type="InterPro" id="IPR004113">
    <property type="entry name" value="FAD-bd_oxidored_4_C"/>
</dbReference>
<keyword evidence="5" id="KW-0809">Transit peptide</keyword>
<evidence type="ECO:0000313" key="9">
    <source>
        <dbReference type="EMBL" id="MCY6957462.1"/>
    </source>
</evidence>
<dbReference type="InterPro" id="IPR036318">
    <property type="entry name" value="FAD-bd_PCMH-like_sf"/>
</dbReference>
<evidence type="ECO:0000256" key="2">
    <source>
        <dbReference type="ARBA" id="ARBA00008000"/>
    </source>
</evidence>
<dbReference type="InterPro" id="IPR016164">
    <property type="entry name" value="FAD-linked_Oxase-like_C"/>
</dbReference>
<evidence type="ECO:0000256" key="5">
    <source>
        <dbReference type="ARBA" id="ARBA00022946"/>
    </source>
</evidence>
<evidence type="ECO:0000256" key="3">
    <source>
        <dbReference type="ARBA" id="ARBA00022630"/>
    </source>
</evidence>
<gene>
    <name evidence="9" type="ORF">OW729_02450</name>
</gene>
<dbReference type="PANTHER" id="PTHR11748:SF111">
    <property type="entry name" value="D-LACTATE DEHYDROGENASE, MITOCHONDRIAL-RELATED"/>
    <property type="match status" value="1"/>
</dbReference>
<dbReference type="SUPFAM" id="SSF55103">
    <property type="entry name" value="FAD-linked oxidases, C-terminal domain"/>
    <property type="match status" value="1"/>
</dbReference>
<dbReference type="Gene3D" id="1.10.45.10">
    <property type="entry name" value="Vanillyl-alcohol Oxidase, Chain A, domain 4"/>
    <property type="match status" value="1"/>
</dbReference>
<comment type="similarity">
    <text evidence="2">Belongs to the FAD-binding oxidoreductase/transferase type 4 family.</text>
</comment>
<protein>
    <recommendedName>
        <fullName evidence="7">D-lactate dehydrogenase (cytochrome)</fullName>
        <ecNumber evidence="7">1.1.2.4</ecNumber>
    </recommendedName>
</protein>
<evidence type="ECO:0000259" key="8">
    <source>
        <dbReference type="PROSITE" id="PS51387"/>
    </source>
</evidence>
<evidence type="ECO:0000256" key="6">
    <source>
        <dbReference type="ARBA" id="ARBA00023002"/>
    </source>
</evidence>
<dbReference type="SUPFAM" id="SSF56176">
    <property type="entry name" value="FAD-binding/transporter-associated domain-like"/>
    <property type="match status" value="1"/>
</dbReference>
<dbReference type="Proteomes" id="UP001144612">
    <property type="component" value="Unassembled WGS sequence"/>
</dbReference>
<dbReference type="RefSeq" id="WP_268059837.1">
    <property type="nucleotide sequence ID" value="NZ_JAPQFJ010000002.1"/>
</dbReference>
<comment type="caution">
    <text evidence="9">The sequence shown here is derived from an EMBL/GenBank/DDBJ whole genome shotgun (WGS) entry which is preliminary data.</text>
</comment>
<keyword evidence="4" id="KW-0274">FAD</keyword>
<dbReference type="InterPro" id="IPR006094">
    <property type="entry name" value="Oxid_FAD_bind_N"/>
</dbReference>
<keyword evidence="10" id="KW-1185">Reference proteome</keyword>
<accession>A0ABT4D5A8</accession>
<keyword evidence="6" id="KW-0560">Oxidoreductase</keyword>
<sequence length="522" mass="59106">MEDTLIKELKKEHEDYLRDESRKIGKADSISFPKTEEEIISTLKKLKENKTPITIQGARTGIAGGAIPQGGHILNLMKINKITGMRYDKQTDTFYLKLQPGVLLTEIRKALKDKEFETSNWTKESLEALKLFKNSSPYFFSPDPTESTASIGGMAACNASGACSFKYGPTRNYIEALRVTLVNGDTLTLKRGEQNTLVRHFSLKTDNGELLEGNIPNYTMPEVKNASGYYTKENMDLLDLFISSEGTLGIITELEIKLLKSPAYIWGLTAFFSSEDKALKFVEKIRVESFPVAIEFFNNTALNLLRKEKENNKAFNKLLDMPTRFNTAIYIEYHGNNEGEIRNMIFNAGNIIKQCGGSEDDTWVATNPGAREQLHFFRHALPEAVNLLIDEKRKTNPNITKLGTDMAVPDSKLEEVMELYNESLKKGKLKYVIFGHIGNNHVHVNILPNNLDEYNRGKQLYSTWAEKVITMGGTISAEHGVGKLKINLLQQMFGKKSIEEMKTLKRLFDPENRLNMGNLFEW</sequence>
<dbReference type="Pfam" id="PF02913">
    <property type="entry name" value="FAD-oxidase_C"/>
    <property type="match status" value="1"/>
</dbReference>
<organism evidence="9 10">
    <name type="scientific">Clostridium brassicae</name>
    <dbReference type="NCBI Taxonomy" id="2999072"/>
    <lineage>
        <taxon>Bacteria</taxon>
        <taxon>Bacillati</taxon>
        <taxon>Bacillota</taxon>
        <taxon>Clostridia</taxon>
        <taxon>Eubacteriales</taxon>
        <taxon>Clostridiaceae</taxon>
        <taxon>Clostridium</taxon>
    </lineage>
</organism>
<dbReference type="InterPro" id="IPR016166">
    <property type="entry name" value="FAD-bd_PCMH"/>
</dbReference>
<keyword evidence="3" id="KW-0285">Flavoprotein</keyword>
<evidence type="ECO:0000313" key="10">
    <source>
        <dbReference type="Proteomes" id="UP001144612"/>
    </source>
</evidence>
<evidence type="ECO:0000256" key="1">
    <source>
        <dbReference type="ARBA" id="ARBA00001974"/>
    </source>
</evidence>
<dbReference type="InterPro" id="IPR016169">
    <property type="entry name" value="FAD-bd_PCMH_sub2"/>
</dbReference>
<evidence type="ECO:0000256" key="7">
    <source>
        <dbReference type="ARBA" id="ARBA00038897"/>
    </source>
</evidence>
<dbReference type="Gene3D" id="3.30.465.10">
    <property type="match status" value="1"/>
</dbReference>
<name>A0ABT4D5A8_9CLOT</name>
<dbReference type="PANTHER" id="PTHR11748">
    <property type="entry name" value="D-LACTATE DEHYDROGENASE"/>
    <property type="match status" value="1"/>
</dbReference>
<dbReference type="EMBL" id="JAPQFJ010000002">
    <property type="protein sequence ID" value="MCY6957462.1"/>
    <property type="molecule type" value="Genomic_DNA"/>
</dbReference>
<dbReference type="Pfam" id="PF01565">
    <property type="entry name" value="FAD_binding_4"/>
    <property type="match status" value="2"/>
</dbReference>
<proteinExistence type="inferred from homology"/>
<dbReference type="InterPro" id="IPR016167">
    <property type="entry name" value="FAD-bd_PCMH_sub1"/>
</dbReference>
<dbReference type="PROSITE" id="PS51387">
    <property type="entry name" value="FAD_PCMH"/>
    <property type="match status" value="1"/>
</dbReference>
<comment type="cofactor">
    <cofactor evidence="1">
        <name>FAD</name>
        <dbReference type="ChEBI" id="CHEBI:57692"/>
    </cofactor>
</comment>
<dbReference type="Gene3D" id="3.30.70.2740">
    <property type="match status" value="1"/>
</dbReference>
<evidence type="ECO:0000256" key="4">
    <source>
        <dbReference type="ARBA" id="ARBA00022827"/>
    </source>
</evidence>
<feature type="domain" description="FAD-binding PCMH-type" evidence="8">
    <location>
        <begin position="23"/>
        <end position="261"/>
    </location>
</feature>
<dbReference type="Gene3D" id="3.30.43.10">
    <property type="entry name" value="Uridine Diphospho-n-acetylenolpyruvylglucosamine Reductase, domain 2"/>
    <property type="match status" value="1"/>
</dbReference>
<dbReference type="InterPro" id="IPR016171">
    <property type="entry name" value="Vanillyl_alc_oxidase_C-sub2"/>
</dbReference>